<protein>
    <submittedName>
        <fullName evidence="2">Uncharacterized protein</fullName>
    </submittedName>
</protein>
<comment type="caution">
    <text evidence="2">The sequence shown here is derived from an EMBL/GenBank/DDBJ whole genome shotgun (WGS) entry which is preliminary data.</text>
</comment>
<sequence length="104" mass="11031">MPCGTAARDSRVDSLLSTHLSQKIPASGGNLADPPSGGAPAMAASSRRPGLPSRVPPARKSPRRSHAERWTLPQRRANRRGMPMPGRETSHGRHHEGTAAGERG</sequence>
<accession>A0ABU0BG01</accession>
<organism evidence="2 3">
    <name type="scientific">Ancylobacter polymorphus</name>
    <dbReference type="NCBI Taxonomy" id="223390"/>
    <lineage>
        <taxon>Bacteria</taxon>
        <taxon>Pseudomonadati</taxon>
        <taxon>Pseudomonadota</taxon>
        <taxon>Alphaproteobacteria</taxon>
        <taxon>Hyphomicrobiales</taxon>
        <taxon>Xanthobacteraceae</taxon>
        <taxon>Ancylobacter</taxon>
    </lineage>
</organism>
<dbReference type="Proteomes" id="UP001224682">
    <property type="component" value="Unassembled WGS sequence"/>
</dbReference>
<keyword evidence="3" id="KW-1185">Reference proteome</keyword>
<dbReference type="EMBL" id="JAUSUI010000009">
    <property type="protein sequence ID" value="MDQ0304760.1"/>
    <property type="molecule type" value="Genomic_DNA"/>
</dbReference>
<gene>
    <name evidence="2" type="ORF">J2S75_003805</name>
</gene>
<feature type="compositionally biased region" description="Basic and acidic residues" evidence="1">
    <location>
        <begin position="88"/>
        <end position="104"/>
    </location>
</feature>
<proteinExistence type="predicted"/>
<evidence type="ECO:0000313" key="2">
    <source>
        <dbReference type="EMBL" id="MDQ0304760.1"/>
    </source>
</evidence>
<evidence type="ECO:0000256" key="1">
    <source>
        <dbReference type="SAM" id="MobiDB-lite"/>
    </source>
</evidence>
<name>A0ABU0BG01_9HYPH</name>
<feature type="compositionally biased region" description="Low complexity" evidence="1">
    <location>
        <begin position="34"/>
        <end position="50"/>
    </location>
</feature>
<reference evidence="2 3" key="1">
    <citation type="submission" date="2023-07" db="EMBL/GenBank/DDBJ databases">
        <title>Genomic Encyclopedia of Type Strains, Phase IV (KMG-IV): sequencing the most valuable type-strain genomes for metagenomic binning, comparative biology and taxonomic classification.</title>
        <authorList>
            <person name="Goeker M."/>
        </authorList>
    </citation>
    <scope>NUCLEOTIDE SEQUENCE [LARGE SCALE GENOMIC DNA]</scope>
    <source>
        <strain evidence="2 3">DSM 2457</strain>
    </source>
</reference>
<evidence type="ECO:0000313" key="3">
    <source>
        <dbReference type="Proteomes" id="UP001224682"/>
    </source>
</evidence>
<feature type="region of interest" description="Disordered" evidence="1">
    <location>
        <begin position="1"/>
        <end position="104"/>
    </location>
</feature>